<dbReference type="Gene3D" id="3.40.50.720">
    <property type="entry name" value="NAD(P)-binding Rossmann-like Domain"/>
    <property type="match status" value="1"/>
</dbReference>
<dbReference type="InterPro" id="IPR005762">
    <property type="entry name" value="MurD"/>
</dbReference>
<gene>
    <name evidence="7" type="primary">murD</name>
    <name evidence="11" type="ORF">DFR28_103296</name>
</gene>
<dbReference type="SUPFAM" id="SSF51984">
    <property type="entry name" value="MurCD N-terminal domain"/>
    <property type="match status" value="1"/>
</dbReference>
<reference evidence="11 12" key="1">
    <citation type="submission" date="2018-06" db="EMBL/GenBank/DDBJ databases">
        <title>Genomic Encyclopedia of Type Strains, Phase IV (KMG-IV): sequencing the most valuable type-strain genomes for metagenomic binning, comparative biology and taxonomic classification.</title>
        <authorList>
            <person name="Goeker M."/>
        </authorList>
    </citation>
    <scope>NUCLEOTIDE SEQUENCE [LARGE SCALE GENOMIC DNA]</scope>
    <source>
        <strain evidence="11 12">DSM 24032</strain>
    </source>
</reference>
<dbReference type="GO" id="GO:0009252">
    <property type="term" value="P:peptidoglycan biosynthetic process"/>
    <property type="evidence" value="ECO:0007669"/>
    <property type="project" value="UniProtKB-UniRule"/>
</dbReference>
<dbReference type="GO" id="GO:0071555">
    <property type="term" value="P:cell wall organization"/>
    <property type="evidence" value="ECO:0007669"/>
    <property type="project" value="UniProtKB-KW"/>
</dbReference>
<dbReference type="GO" id="GO:0005524">
    <property type="term" value="F:ATP binding"/>
    <property type="evidence" value="ECO:0007669"/>
    <property type="project" value="UniProtKB-UniRule"/>
</dbReference>
<dbReference type="PANTHER" id="PTHR43692">
    <property type="entry name" value="UDP-N-ACETYLMURAMOYLALANINE--D-GLUTAMATE LIGASE"/>
    <property type="match status" value="1"/>
</dbReference>
<comment type="similarity">
    <text evidence="7">Belongs to the MurCDEF family.</text>
</comment>
<protein>
    <recommendedName>
        <fullName evidence="7 8">UDP-N-acetylmuramoylalanine--D-glutamate ligase</fullName>
        <ecNumber evidence="7 8">6.3.2.9</ecNumber>
    </recommendedName>
    <alternativeName>
        <fullName evidence="7">D-glutamic acid-adding enzyme</fullName>
    </alternativeName>
    <alternativeName>
        <fullName evidence="7">UDP-N-acetylmuramoyl-L-alanyl-D-glutamate synthetase</fullName>
    </alternativeName>
</protein>
<evidence type="ECO:0000256" key="3">
    <source>
        <dbReference type="ARBA" id="ARBA00022490"/>
    </source>
</evidence>
<dbReference type="Proteomes" id="UP000253083">
    <property type="component" value="Unassembled WGS sequence"/>
</dbReference>
<evidence type="ECO:0000259" key="10">
    <source>
        <dbReference type="Pfam" id="PF08245"/>
    </source>
</evidence>
<comment type="pathway">
    <text evidence="2 7 8">Cell wall biogenesis; peptidoglycan biosynthesis.</text>
</comment>
<evidence type="ECO:0000256" key="4">
    <source>
        <dbReference type="ARBA" id="ARBA00022598"/>
    </source>
</evidence>
<dbReference type="RefSeq" id="WP_113954853.1">
    <property type="nucleotide sequence ID" value="NZ_QNRT01000003.1"/>
</dbReference>
<dbReference type="InterPro" id="IPR013221">
    <property type="entry name" value="Mur_ligase_cen"/>
</dbReference>
<keyword evidence="6 7" id="KW-0067">ATP-binding</keyword>
<keyword evidence="7 8" id="KW-0961">Cell wall biogenesis/degradation</keyword>
<feature type="binding site" evidence="7">
    <location>
        <begin position="125"/>
        <end position="131"/>
    </location>
    <ligand>
        <name>ATP</name>
        <dbReference type="ChEBI" id="CHEBI:30616"/>
    </ligand>
</feature>
<dbReference type="InterPro" id="IPR004101">
    <property type="entry name" value="Mur_ligase_C"/>
</dbReference>
<evidence type="ECO:0000256" key="1">
    <source>
        <dbReference type="ARBA" id="ARBA00004496"/>
    </source>
</evidence>
<comment type="catalytic activity">
    <reaction evidence="7 8">
        <text>UDP-N-acetyl-alpha-D-muramoyl-L-alanine + D-glutamate + ATP = UDP-N-acetyl-alpha-D-muramoyl-L-alanyl-D-glutamate + ADP + phosphate + H(+)</text>
        <dbReference type="Rhea" id="RHEA:16429"/>
        <dbReference type="ChEBI" id="CHEBI:15378"/>
        <dbReference type="ChEBI" id="CHEBI:29986"/>
        <dbReference type="ChEBI" id="CHEBI:30616"/>
        <dbReference type="ChEBI" id="CHEBI:43474"/>
        <dbReference type="ChEBI" id="CHEBI:83898"/>
        <dbReference type="ChEBI" id="CHEBI:83900"/>
        <dbReference type="ChEBI" id="CHEBI:456216"/>
        <dbReference type="EC" id="6.3.2.9"/>
    </reaction>
</comment>
<comment type="function">
    <text evidence="7 8">Cell wall formation. Catalyzes the addition of glutamate to the nucleotide precursor UDP-N-acetylmuramoyl-L-alanine (UMA).</text>
</comment>
<dbReference type="GO" id="GO:0005737">
    <property type="term" value="C:cytoplasm"/>
    <property type="evidence" value="ECO:0007669"/>
    <property type="project" value="UniProtKB-SubCell"/>
</dbReference>
<keyword evidence="12" id="KW-1185">Reference proteome</keyword>
<dbReference type="InterPro" id="IPR036615">
    <property type="entry name" value="Mur_ligase_C_dom_sf"/>
</dbReference>
<evidence type="ECO:0000256" key="2">
    <source>
        <dbReference type="ARBA" id="ARBA00004752"/>
    </source>
</evidence>
<sequence>MTSPRRNLTTKLIEQYQRAAVVGLGISGLSVVRYLRSHSIEVIALDSRSVPPAAQALQAVCPEVKTVFGAFDAEHLDGAELIVVSPGVSIKEPMLVQARRRGAKIVGDIELFLQVNQKPLIAITGSNGKSTVTALVGEMVCAGGMVPLVAGNIGKPVLDALTDNEPYDVAVLELSSFQLETTNQVPADAAAILNISPDHLDRYDSMGDYVLAKSRILRGAQRAVLPRHDDQFTMITQTGDVLSFELDEPHQANEFGVKKRSSGRWLMHGKTPLMRLSDIGLLGLHNVKNVVSAFALTDFLGLTLESQVAAVKAFTGLPHRMQTVASDGGVIWVNDSKATNVGATITALRNLESPVVWIAGGQGKGADFADLADAITDDVRVLILLGEDADKIDQALRSKVKIERVKDMEAAVVKAAEYARPDDVVLLSPACASFDMFTGFEHRGAVFIACVERLLQRGAA</sequence>
<proteinExistence type="inferred from homology"/>
<dbReference type="Pfam" id="PF21799">
    <property type="entry name" value="MurD-like_N"/>
    <property type="match status" value="1"/>
</dbReference>
<dbReference type="NCBIfam" id="TIGR01087">
    <property type="entry name" value="murD"/>
    <property type="match status" value="1"/>
</dbReference>
<feature type="domain" description="Mur ligase central" evidence="10">
    <location>
        <begin position="123"/>
        <end position="296"/>
    </location>
</feature>
<dbReference type="Gene3D" id="3.90.190.20">
    <property type="entry name" value="Mur ligase, C-terminal domain"/>
    <property type="match status" value="1"/>
</dbReference>
<dbReference type="EC" id="6.3.2.9" evidence="7 8"/>
<keyword evidence="7 8" id="KW-0133">Cell shape</keyword>
<evidence type="ECO:0000256" key="7">
    <source>
        <dbReference type="HAMAP-Rule" id="MF_00639"/>
    </source>
</evidence>
<comment type="caution">
    <text evidence="11">The sequence shown here is derived from an EMBL/GenBank/DDBJ whole genome shotgun (WGS) entry which is preliminary data.</text>
</comment>
<evidence type="ECO:0000313" key="12">
    <source>
        <dbReference type="Proteomes" id="UP000253083"/>
    </source>
</evidence>
<dbReference type="SUPFAM" id="SSF53623">
    <property type="entry name" value="MurD-like peptide ligases, catalytic domain"/>
    <property type="match status" value="1"/>
</dbReference>
<dbReference type="InterPro" id="IPR036565">
    <property type="entry name" value="Mur-like_cat_sf"/>
</dbReference>
<evidence type="ECO:0000259" key="9">
    <source>
        <dbReference type="Pfam" id="PF02875"/>
    </source>
</evidence>
<dbReference type="InParanoid" id="A0A395JP70"/>
<dbReference type="OrthoDB" id="9809796at2"/>
<evidence type="ECO:0000256" key="5">
    <source>
        <dbReference type="ARBA" id="ARBA00022741"/>
    </source>
</evidence>
<dbReference type="HAMAP" id="MF_00639">
    <property type="entry name" value="MurD"/>
    <property type="match status" value="1"/>
</dbReference>
<keyword evidence="4 7" id="KW-0436">Ligase</keyword>
<dbReference type="UniPathway" id="UPA00219"/>
<keyword evidence="5 7" id="KW-0547">Nucleotide-binding</keyword>
<dbReference type="Pfam" id="PF08245">
    <property type="entry name" value="Mur_ligase_M"/>
    <property type="match status" value="1"/>
</dbReference>
<keyword evidence="7 8" id="KW-0131">Cell cycle</keyword>
<evidence type="ECO:0000256" key="6">
    <source>
        <dbReference type="ARBA" id="ARBA00022840"/>
    </source>
</evidence>
<feature type="domain" description="Mur ligase C-terminal" evidence="9">
    <location>
        <begin position="319"/>
        <end position="431"/>
    </location>
</feature>
<dbReference type="EMBL" id="QNRT01000003">
    <property type="protein sequence ID" value="RBP49864.1"/>
    <property type="molecule type" value="Genomic_DNA"/>
</dbReference>
<dbReference type="SUPFAM" id="SSF53244">
    <property type="entry name" value="MurD-like peptide ligases, peptide-binding domain"/>
    <property type="match status" value="1"/>
</dbReference>
<evidence type="ECO:0000313" key="11">
    <source>
        <dbReference type="EMBL" id="RBP49864.1"/>
    </source>
</evidence>
<name>A0A395JP70_9GAMM</name>
<dbReference type="Pfam" id="PF02875">
    <property type="entry name" value="Mur_ligase_C"/>
    <property type="match status" value="1"/>
</dbReference>
<dbReference type="GO" id="GO:0008764">
    <property type="term" value="F:UDP-N-acetylmuramoylalanine-D-glutamate ligase activity"/>
    <property type="evidence" value="ECO:0007669"/>
    <property type="project" value="UniProtKB-UniRule"/>
</dbReference>
<dbReference type="FunCoup" id="A0A395JP70">
    <property type="interactions" value="540"/>
</dbReference>
<keyword evidence="3 7" id="KW-0963">Cytoplasm</keyword>
<dbReference type="Gene3D" id="3.40.1190.10">
    <property type="entry name" value="Mur-like, catalytic domain"/>
    <property type="match status" value="1"/>
</dbReference>
<keyword evidence="7 8" id="KW-0132">Cell division</keyword>
<organism evidence="11 12">
    <name type="scientific">Arenicella xantha</name>
    <dbReference type="NCBI Taxonomy" id="644221"/>
    <lineage>
        <taxon>Bacteria</taxon>
        <taxon>Pseudomonadati</taxon>
        <taxon>Pseudomonadota</taxon>
        <taxon>Gammaproteobacteria</taxon>
        <taxon>Arenicellales</taxon>
        <taxon>Arenicellaceae</taxon>
        <taxon>Arenicella</taxon>
    </lineage>
</organism>
<dbReference type="PANTHER" id="PTHR43692:SF1">
    <property type="entry name" value="UDP-N-ACETYLMURAMOYLALANINE--D-GLUTAMATE LIGASE"/>
    <property type="match status" value="1"/>
</dbReference>
<dbReference type="GO" id="GO:0051301">
    <property type="term" value="P:cell division"/>
    <property type="evidence" value="ECO:0007669"/>
    <property type="project" value="UniProtKB-KW"/>
</dbReference>
<dbReference type="AlphaFoldDB" id="A0A395JP70"/>
<comment type="subcellular location">
    <subcellularLocation>
        <location evidence="1 7 8">Cytoplasm</location>
    </subcellularLocation>
</comment>
<keyword evidence="7 8" id="KW-0573">Peptidoglycan synthesis</keyword>
<dbReference type="GO" id="GO:0008360">
    <property type="term" value="P:regulation of cell shape"/>
    <property type="evidence" value="ECO:0007669"/>
    <property type="project" value="UniProtKB-KW"/>
</dbReference>
<evidence type="ECO:0000256" key="8">
    <source>
        <dbReference type="RuleBase" id="RU003664"/>
    </source>
</evidence>
<accession>A0A395JP70</accession>